<name>A0ABV1KN01_9BACL</name>
<dbReference type="EMBL" id="JASKHM010000001">
    <property type="protein sequence ID" value="MEQ4481454.1"/>
    <property type="molecule type" value="Genomic_DNA"/>
</dbReference>
<keyword evidence="2" id="KW-1185">Reference proteome</keyword>
<dbReference type="RefSeq" id="WP_232182041.1">
    <property type="nucleotide sequence ID" value="NZ_JAIOAP010000001.1"/>
</dbReference>
<evidence type="ECO:0000313" key="1">
    <source>
        <dbReference type="EMBL" id="MEQ4481454.1"/>
    </source>
</evidence>
<gene>
    <name evidence="1" type="ORF">QJS35_03480</name>
</gene>
<proteinExistence type="predicted"/>
<organism evidence="1 2">
    <name type="scientific">Cohnella silvisoli</name>
    <dbReference type="NCBI Taxonomy" id="2873699"/>
    <lineage>
        <taxon>Bacteria</taxon>
        <taxon>Bacillati</taxon>
        <taxon>Bacillota</taxon>
        <taxon>Bacilli</taxon>
        <taxon>Bacillales</taxon>
        <taxon>Paenibacillaceae</taxon>
        <taxon>Cohnella</taxon>
    </lineage>
</organism>
<protein>
    <submittedName>
        <fullName evidence="1">Limonene hydroxylase</fullName>
    </submittedName>
</protein>
<sequence>MNGLVGLTDDKLTDDEEFWAGHQFRWVAGGIDGAFGHHSGGGNEEANVKEMVQLLAKQSRKPSNKTRRATYLKLMQKDVISVIDPLLEALRKHPGINVQNLYNEVFWLAETGAHRNVVKFGIALLGQFETENHRDLVLTLGKHDEFTLYSAVAIQNSLESANEALFELAKSVNGWGKIQLVERLEPDTQEIKDWLLRKGCQNSVMYEYLAFTCAQKGELHIALKNRQVDLELYVGASDIISALITGGPAEDMDDYEHASLVVGEYLRLARTMCTTVPQLTVIIDILDFLDQDEDCWSARYSKGWTEESRNRYRLLCQGIISDEGWAAKVWEDIHSGSNRSQYSAIRAAKALGLDIWPELFKQLQQTPENGSLYFELMRTENSERVKKLVAHAEEALPLSDIASGPSEEMGLGPGFEPHSALDSLVQDLDRHVGVGRKLIETALQSPVVRNRNMALKALEAWPIASWGDSLISKVKKLAEVEPDSSVKERIEKLMQENGI</sequence>
<dbReference type="Proteomes" id="UP001493487">
    <property type="component" value="Unassembled WGS sequence"/>
</dbReference>
<reference evidence="1 2" key="1">
    <citation type="journal article" date="2023" name="Genome Announc.">
        <title>Pan-Genome Analyses of the Genus Cohnella and Proposal of the Novel Species Cohnella silvisoli sp. nov., Isolated from Forest Soil.</title>
        <authorList>
            <person name="Wang C."/>
            <person name="Mao L."/>
            <person name="Bao G."/>
            <person name="Zhu H."/>
        </authorList>
    </citation>
    <scope>NUCLEOTIDE SEQUENCE [LARGE SCALE GENOMIC DNA]</scope>
    <source>
        <strain evidence="1 2">NL03-T5-1</strain>
    </source>
</reference>
<comment type="caution">
    <text evidence="1">The sequence shown here is derived from an EMBL/GenBank/DDBJ whole genome shotgun (WGS) entry which is preliminary data.</text>
</comment>
<accession>A0ABV1KN01</accession>
<evidence type="ECO:0000313" key="2">
    <source>
        <dbReference type="Proteomes" id="UP001493487"/>
    </source>
</evidence>